<dbReference type="AlphaFoldDB" id="A0CZ62"/>
<accession>A0CZ62</accession>
<dbReference type="GeneID" id="5029261"/>
<reference evidence="2 3" key="1">
    <citation type="journal article" date="2006" name="Nature">
        <title>Global trends of whole-genome duplications revealed by the ciliate Paramecium tetraurelia.</title>
        <authorList>
            <consortium name="Genoscope"/>
            <person name="Aury J.-M."/>
            <person name="Jaillon O."/>
            <person name="Duret L."/>
            <person name="Noel B."/>
            <person name="Jubin C."/>
            <person name="Porcel B.M."/>
            <person name="Segurens B."/>
            <person name="Daubin V."/>
            <person name="Anthouard V."/>
            <person name="Aiach N."/>
            <person name="Arnaiz O."/>
            <person name="Billaut A."/>
            <person name="Beisson J."/>
            <person name="Blanc I."/>
            <person name="Bouhouche K."/>
            <person name="Camara F."/>
            <person name="Duharcourt S."/>
            <person name="Guigo R."/>
            <person name="Gogendeau D."/>
            <person name="Katinka M."/>
            <person name="Keller A.-M."/>
            <person name="Kissmehl R."/>
            <person name="Klotz C."/>
            <person name="Koll F."/>
            <person name="Le Moue A."/>
            <person name="Lepere C."/>
            <person name="Malinsky S."/>
            <person name="Nowacki M."/>
            <person name="Nowak J.K."/>
            <person name="Plattner H."/>
            <person name="Poulain J."/>
            <person name="Ruiz F."/>
            <person name="Serrano V."/>
            <person name="Zagulski M."/>
            <person name="Dessen P."/>
            <person name="Betermier M."/>
            <person name="Weissenbach J."/>
            <person name="Scarpelli C."/>
            <person name="Schachter V."/>
            <person name="Sperling L."/>
            <person name="Meyer E."/>
            <person name="Cohen J."/>
            <person name="Wincker P."/>
        </authorList>
    </citation>
    <scope>NUCLEOTIDE SEQUENCE [LARGE SCALE GENOMIC DNA]</scope>
    <source>
        <strain evidence="2 3">Stock d4-2</strain>
    </source>
</reference>
<dbReference type="Proteomes" id="UP000000600">
    <property type="component" value="Unassembled WGS sequence"/>
</dbReference>
<name>A0CZ62_PARTE</name>
<evidence type="ECO:0000256" key="1">
    <source>
        <dbReference type="SAM" id="Phobius"/>
    </source>
</evidence>
<keyword evidence="1" id="KW-0472">Membrane</keyword>
<evidence type="ECO:0000313" key="3">
    <source>
        <dbReference type="Proteomes" id="UP000000600"/>
    </source>
</evidence>
<keyword evidence="3" id="KW-1185">Reference proteome</keyword>
<feature type="transmembrane region" description="Helical" evidence="1">
    <location>
        <begin position="39"/>
        <end position="68"/>
    </location>
</feature>
<keyword evidence="1" id="KW-1133">Transmembrane helix</keyword>
<gene>
    <name evidence="2" type="ORF">GSPATT00039119001</name>
</gene>
<organism evidence="2 3">
    <name type="scientific">Paramecium tetraurelia</name>
    <dbReference type="NCBI Taxonomy" id="5888"/>
    <lineage>
        <taxon>Eukaryota</taxon>
        <taxon>Sar</taxon>
        <taxon>Alveolata</taxon>
        <taxon>Ciliophora</taxon>
        <taxon>Intramacronucleata</taxon>
        <taxon>Oligohymenophorea</taxon>
        <taxon>Peniculida</taxon>
        <taxon>Parameciidae</taxon>
        <taxon>Paramecium</taxon>
    </lineage>
</organism>
<dbReference type="RefSeq" id="XP_001443476.1">
    <property type="nucleotide sequence ID" value="XM_001443439.1"/>
</dbReference>
<dbReference type="KEGG" id="ptm:GSPATT00039119001"/>
<sequence length="79" mass="8901">MIKKQEQEQLGIMNGTKPCDAQDIVNQIQQSSINTVNQIYSLILTGAIMLISPPKFLLVVILLFLTVIKIFENRQKVSV</sequence>
<keyword evidence="1" id="KW-0812">Transmembrane</keyword>
<dbReference type="HOGENOM" id="CLU_2611180_0_0_1"/>
<protein>
    <submittedName>
        <fullName evidence="2">Uncharacterized protein</fullName>
    </submittedName>
</protein>
<dbReference type="EMBL" id="CT868227">
    <property type="protein sequence ID" value="CAK76079.1"/>
    <property type="molecule type" value="Genomic_DNA"/>
</dbReference>
<dbReference type="InParanoid" id="A0CZ62"/>
<evidence type="ECO:0000313" key="2">
    <source>
        <dbReference type="EMBL" id="CAK76079.1"/>
    </source>
</evidence>
<proteinExistence type="predicted"/>